<dbReference type="GO" id="GO:0003856">
    <property type="term" value="F:3-dehydroquinate synthase activity"/>
    <property type="evidence" value="ECO:0007669"/>
    <property type="project" value="UniProtKB-UniRule"/>
</dbReference>
<comment type="caution">
    <text evidence="18">Lacks conserved residue(s) required for the propagation of feature annotation.</text>
</comment>
<dbReference type="GO" id="GO:0046872">
    <property type="term" value="F:metal ion binding"/>
    <property type="evidence" value="ECO:0007669"/>
    <property type="project" value="UniProtKB-KW"/>
</dbReference>
<evidence type="ECO:0000256" key="15">
    <source>
        <dbReference type="ARBA" id="ARBA00023141"/>
    </source>
</evidence>
<evidence type="ECO:0000256" key="11">
    <source>
        <dbReference type="ARBA" id="ARBA00022723"/>
    </source>
</evidence>
<dbReference type="PIRSF" id="PIRSF001455">
    <property type="entry name" value="DHQ_synth"/>
    <property type="match status" value="1"/>
</dbReference>
<dbReference type="InterPro" id="IPR050071">
    <property type="entry name" value="Dehydroquinate_synthase"/>
</dbReference>
<feature type="binding site" evidence="18">
    <location>
        <begin position="131"/>
        <end position="132"/>
    </location>
    <ligand>
        <name>NAD(+)</name>
        <dbReference type="ChEBI" id="CHEBI:57540"/>
    </ligand>
</feature>
<gene>
    <name evidence="18 21" type="primary">aroB</name>
    <name evidence="21" type="ORF">FPL11_02440</name>
</gene>
<keyword evidence="15 18" id="KW-0057">Aromatic amino acid biosynthesis</keyword>
<evidence type="ECO:0000256" key="5">
    <source>
        <dbReference type="ARBA" id="ARBA00004661"/>
    </source>
</evidence>
<dbReference type="RefSeq" id="WP_144347073.1">
    <property type="nucleotide sequence ID" value="NZ_VMKP01000001.1"/>
</dbReference>
<comment type="caution">
    <text evidence="21">The sequence shown here is derived from an EMBL/GenBank/DDBJ whole genome shotgun (WGS) entry which is preliminary data.</text>
</comment>
<evidence type="ECO:0000313" key="22">
    <source>
        <dbReference type="Proteomes" id="UP000316688"/>
    </source>
</evidence>
<dbReference type="EMBL" id="VMKP01000001">
    <property type="protein sequence ID" value="TVO66560.1"/>
    <property type="molecule type" value="Genomic_DNA"/>
</dbReference>
<evidence type="ECO:0000256" key="17">
    <source>
        <dbReference type="ARBA" id="ARBA00023285"/>
    </source>
</evidence>
<evidence type="ECO:0000256" key="13">
    <source>
        <dbReference type="ARBA" id="ARBA00022833"/>
    </source>
</evidence>
<dbReference type="InterPro" id="IPR056179">
    <property type="entry name" value="DHQS_C"/>
</dbReference>
<dbReference type="InterPro" id="IPR016037">
    <property type="entry name" value="DHQ_synth_AroB"/>
</dbReference>
<reference evidence="21 22" key="1">
    <citation type="submission" date="2019-07" db="EMBL/GenBank/DDBJ databases">
        <title>Reclasification of Spiribacter aquaticus.</title>
        <authorList>
            <person name="Leon M.J."/>
            <person name="Sanchez-Porro C."/>
            <person name="Ventosa A."/>
        </authorList>
    </citation>
    <scope>NUCLEOTIDE SEQUENCE [LARGE SCALE GENOMIC DNA]</scope>
    <source>
        <strain evidence="21 22">SP30</strain>
    </source>
</reference>
<comment type="function">
    <text evidence="3 18">Catalyzes the conversion of 3-deoxy-D-arabino-heptulosonate 7-phosphate (DAHP) to dehydroquinate (DHQ).</text>
</comment>
<evidence type="ECO:0000256" key="14">
    <source>
        <dbReference type="ARBA" id="ARBA00023027"/>
    </source>
</evidence>
<feature type="binding site" evidence="18">
    <location>
        <position position="144"/>
    </location>
    <ligand>
        <name>NAD(+)</name>
        <dbReference type="ChEBI" id="CHEBI:57540"/>
    </ligand>
</feature>
<dbReference type="PANTHER" id="PTHR43622:SF7">
    <property type="entry name" value="3-DEHYDROQUINATE SYNTHASE, CHLOROPLASTIC"/>
    <property type="match status" value="1"/>
</dbReference>
<comment type="catalytic activity">
    <reaction evidence="1 18">
        <text>7-phospho-2-dehydro-3-deoxy-D-arabino-heptonate = 3-dehydroquinate + phosphate</text>
        <dbReference type="Rhea" id="RHEA:21968"/>
        <dbReference type="ChEBI" id="CHEBI:32364"/>
        <dbReference type="ChEBI" id="CHEBI:43474"/>
        <dbReference type="ChEBI" id="CHEBI:58394"/>
        <dbReference type="EC" id="4.2.3.4"/>
    </reaction>
</comment>
<keyword evidence="13 18" id="KW-0862">Zinc</keyword>
<keyword evidence="16 18" id="KW-0456">Lyase</keyword>
<evidence type="ECO:0000256" key="10">
    <source>
        <dbReference type="ARBA" id="ARBA00022605"/>
    </source>
</evidence>
<dbReference type="GO" id="GO:0009073">
    <property type="term" value="P:aromatic amino acid family biosynthetic process"/>
    <property type="evidence" value="ECO:0007669"/>
    <property type="project" value="UniProtKB-KW"/>
</dbReference>
<dbReference type="InterPro" id="IPR030963">
    <property type="entry name" value="DHQ_synth_fam"/>
</dbReference>
<feature type="domain" description="3-dehydroquinate synthase N-terminal" evidence="19">
    <location>
        <begin position="70"/>
        <end position="181"/>
    </location>
</feature>
<dbReference type="UniPathway" id="UPA00053">
    <property type="reaction ID" value="UER00085"/>
</dbReference>
<dbReference type="GO" id="GO:0005737">
    <property type="term" value="C:cytoplasm"/>
    <property type="evidence" value="ECO:0007669"/>
    <property type="project" value="UniProtKB-SubCell"/>
</dbReference>
<protein>
    <recommendedName>
        <fullName evidence="8 18">3-dehydroquinate synthase</fullName>
        <shortName evidence="18">DHQS</shortName>
        <ecNumber evidence="7 18">4.2.3.4</ecNumber>
    </recommendedName>
</protein>
<dbReference type="Gene3D" id="3.40.50.1970">
    <property type="match status" value="1"/>
</dbReference>
<proteinExistence type="inferred from homology"/>
<sequence length="364" mass="39240">MTDELRRVDVALGERSYPILIGRGLLDDPRCLRDSIDAREVMVVSNETVAPLYLDRLRAAFADRRLASACLPDGEQEKQLESMLPVFDTLLVNGFSRDCQVVALGGGVIGDLAGFVAATYQRGVGFVQVPTTLLAMVDSSVGGKTGVNHPRGKNMIGAFHQPRAVIADLAVLDSLPQRELRAGMAEVIKYALLGDADFLAWLEAHLDAAMARDPATLAHIVERCCRNKAAIVAADEREAGQRALLNLGHTFGHAIEAARGYGDWLHGEAIAAGMCMAARLSARLGWINARDRDRAIALIERAGLPVHAPADMGAGRFREFMARDKKNRDGALRLVLLRALGDATVTADYDPDALTATLEAEGHD</sequence>
<feature type="binding site" evidence="18">
    <location>
        <position position="153"/>
    </location>
    <ligand>
        <name>NAD(+)</name>
        <dbReference type="ChEBI" id="CHEBI:57540"/>
    </ligand>
</feature>
<evidence type="ECO:0000313" key="21">
    <source>
        <dbReference type="EMBL" id="TVO66560.1"/>
    </source>
</evidence>
<keyword evidence="17 18" id="KW-0170">Cobalt</keyword>
<dbReference type="HAMAP" id="MF_00110">
    <property type="entry name" value="DHQ_synthase"/>
    <property type="match status" value="1"/>
</dbReference>
<dbReference type="EC" id="4.2.3.4" evidence="7 18"/>
<keyword evidence="22" id="KW-1185">Reference proteome</keyword>
<feature type="binding site" evidence="18">
    <location>
        <begin position="107"/>
        <end position="111"/>
    </location>
    <ligand>
        <name>NAD(+)</name>
        <dbReference type="ChEBI" id="CHEBI:57540"/>
    </ligand>
</feature>
<dbReference type="GO" id="GO:0008652">
    <property type="term" value="P:amino acid biosynthetic process"/>
    <property type="evidence" value="ECO:0007669"/>
    <property type="project" value="UniProtKB-KW"/>
</dbReference>
<comment type="subcellular location">
    <subcellularLocation>
        <location evidence="4 18">Cytoplasm</location>
    </subcellularLocation>
</comment>
<evidence type="ECO:0000256" key="4">
    <source>
        <dbReference type="ARBA" id="ARBA00004496"/>
    </source>
</evidence>
<dbReference type="Pfam" id="PF24621">
    <property type="entry name" value="DHQS_C"/>
    <property type="match status" value="1"/>
</dbReference>
<evidence type="ECO:0000256" key="6">
    <source>
        <dbReference type="ARBA" id="ARBA00005412"/>
    </source>
</evidence>
<comment type="cofactor">
    <cofactor evidence="18">
        <name>Co(2+)</name>
        <dbReference type="ChEBI" id="CHEBI:48828"/>
    </cofactor>
    <cofactor evidence="18">
        <name>Zn(2+)</name>
        <dbReference type="ChEBI" id="CHEBI:29105"/>
    </cofactor>
    <text evidence="18">Binds 1 divalent metal cation per subunit. Can use either Co(2+) or Zn(2+).</text>
</comment>
<feature type="binding site" evidence="18">
    <location>
        <position position="186"/>
    </location>
    <ligand>
        <name>Zn(2+)</name>
        <dbReference type="ChEBI" id="CHEBI:29105"/>
    </ligand>
</feature>
<organism evidence="21 22">
    <name type="scientific">Spiribacter aquaticus</name>
    <dbReference type="NCBI Taxonomy" id="1935996"/>
    <lineage>
        <taxon>Bacteria</taxon>
        <taxon>Pseudomonadati</taxon>
        <taxon>Pseudomonadota</taxon>
        <taxon>Gammaproteobacteria</taxon>
        <taxon>Chromatiales</taxon>
        <taxon>Ectothiorhodospiraceae</taxon>
        <taxon>Spiribacter</taxon>
    </lineage>
</organism>
<keyword evidence="10 18" id="KW-0028">Amino-acid biosynthesis</keyword>
<accession>A0A557RMZ8</accession>
<evidence type="ECO:0000256" key="3">
    <source>
        <dbReference type="ARBA" id="ARBA00003485"/>
    </source>
</evidence>
<feature type="binding site" evidence="18">
    <location>
        <position position="249"/>
    </location>
    <ligand>
        <name>Zn(2+)</name>
        <dbReference type="ChEBI" id="CHEBI:29105"/>
    </ligand>
</feature>
<comment type="similarity">
    <text evidence="6 18">Belongs to the sugar phosphate cyclases superfamily. Dehydroquinate synthase family.</text>
</comment>
<feature type="binding site" evidence="18">
    <location>
        <position position="266"/>
    </location>
    <ligand>
        <name>Zn(2+)</name>
        <dbReference type="ChEBI" id="CHEBI:29105"/>
    </ligand>
</feature>
<evidence type="ECO:0000256" key="7">
    <source>
        <dbReference type="ARBA" id="ARBA00013031"/>
    </source>
</evidence>
<dbReference type="CDD" id="cd08195">
    <property type="entry name" value="DHQS"/>
    <property type="match status" value="1"/>
</dbReference>
<keyword evidence="11 18" id="KW-0479">Metal-binding</keyword>
<dbReference type="FunFam" id="3.40.50.1970:FF:000001">
    <property type="entry name" value="3-dehydroquinate synthase"/>
    <property type="match status" value="1"/>
</dbReference>
<evidence type="ECO:0000256" key="16">
    <source>
        <dbReference type="ARBA" id="ARBA00023239"/>
    </source>
</evidence>
<dbReference type="FunFam" id="1.20.1090.10:FF:000002">
    <property type="entry name" value="3-dehydroquinate synthase"/>
    <property type="match status" value="1"/>
</dbReference>
<dbReference type="AlphaFoldDB" id="A0A557RMZ8"/>
<evidence type="ECO:0000259" key="19">
    <source>
        <dbReference type="Pfam" id="PF01761"/>
    </source>
</evidence>
<dbReference type="SUPFAM" id="SSF56796">
    <property type="entry name" value="Dehydroquinate synthase-like"/>
    <property type="match status" value="1"/>
</dbReference>
<dbReference type="GO" id="GO:0009423">
    <property type="term" value="P:chorismate biosynthetic process"/>
    <property type="evidence" value="ECO:0007669"/>
    <property type="project" value="UniProtKB-UniRule"/>
</dbReference>
<evidence type="ECO:0000256" key="18">
    <source>
        <dbReference type="HAMAP-Rule" id="MF_00110"/>
    </source>
</evidence>
<dbReference type="PANTHER" id="PTHR43622">
    <property type="entry name" value="3-DEHYDROQUINATE SYNTHASE"/>
    <property type="match status" value="1"/>
</dbReference>
<evidence type="ECO:0000256" key="12">
    <source>
        <dbReference type="ARBA" id="ARBA00022741"/>
    </source>
</evidence>
<keyword evidence="9 18" id="KW-0963">Cytoplasm</keyword>
<keyword evidence="14 18" id="KW-0520">NAD</keyword>
<keyword evidence="12 18" id="KW-0547">Nucleotide-binding</keyword>
<comment type="pathway">
    <text evidence="5 18">Metabolic intermediate biosynthesis; chorismate biosynthesis; chorismate from D-erythrose 4-phosphate and phosphoenolpyruvate: step 2/7.</text>
</comment>
<dbReference type="GO" id="GO:0000166">
    <property type="term" value="F:nucleotide binding"/>
    <property type="evidence" value="ECO:0007669"/>
    <property type="project" value="UniProtKB-KW"/>
</dbReference>
<dbReference type="Gene3D" id="1.20.1090.10">
    <property type="entry name" value="Dehydroquinate synthase-like - alpha domain"/>
    <property type="match status" value="1"/>
</dbReference>
<evidence type="ECO:0000256" key="1">
    <source>
        <dbReference type="ARBA" id="ARBA00001393"/>
    </source>
</evidence>
<evidence type="ECO:0000256" key="9">
    <source>
        <dbReference type="ARBA" id="ARBA00022490"/>
    </source>
</evidence>
<dbReference type="NCBIfam" id="TIGR01357">
    <property type="entry name" value="aroB"/>
    <property type="match status" value="1"/>
</dbReference>
<dbReference type="Proteomes" id="UP000316688">
    <property type="component" value="Unassembled WGS sequence"/>
</dbReference>
<name>A0A557RMZ8_9GAMM</name>
<dbReference type="InterPro" id="IPR030960">
    <property type="entry name" value="DHQS/DOIS_N"/>
</dbReference>
<dbReference type="Pfam" id="PF01761">
    <property type="entry name" value="DHQ_synthase"/>
    <property type="match status" value="1"/>
</dbReference>
<comment type="cofactor">
    <cofactor evidence="2 18">
        <name>NAD(+)</name>
        <dbReference type="ChEBI" id="CHEBI:57540"/>
    </cofactor>
</comment>
<evidence type="ECO:0000256" key="8">
    <source>
        <dbReference type="ARBA" id="ARBA00017684"/>
    </source>
</evidence>
<evidence type="ECO:0000256" key="2">
    <source>
        <dbReference type="ARBA" id="ARBA00001911"/>
    </source>
</evidence>
<evidence type="ECO:0000259" key="20">
    <source>
        <dbReference type="Pfam" id="PF24621"/>
    </source>
</evidence>
<feature type="domain" description="3-dehydroquinate synthase C-terminal" evidence="20">
    <location>
        <begin position="183"/>
        <end position="327"/>
    </location>
</feature>
<feature type="binding site" evidence="18">
    <location>
        <begin position="73"/>
        <end position="78"/>
    </location>
    <ligand>
        <name>NAD(+)</name>
        <dbReference type="ChEBI" id="CHEBI:57540"/>
    </ligand>
</feature>